<dbReference type="PRINTS" id="PR00469">
    <property type="entry name" value="PNDRDTASEII"/>
</dbReference>
<dbReference type="Gene3D" id="3.50.50.60">
    <property type="entry name" value="FAD/NAD(P)-binding domain"/>
    <property type="match status" value="1"/>
</dbReference>
<dbReference type="EMBL" id="JBHSFQ010000005">
    <property type="protein sequence ID" value="MFC4561771.1"/>
    <property type="molecule type" value="Genomic_DNA"/>
</dbReference>
<dbReference type="PANTHER" id="PTHR43539:SF78">
    <property type="entry name" value="FLAVIN-CONTAINING MONOOXYGENASE"/>
    <property type="match status" value="1"/>
</dbReference>
<dbReference type="PRINTS" id="PR00368">
    <property type="entry name" value="FADPNR"/>
</dbReference>
<proteinExistence type="predicted"/>
<evidence type="ECO:0000256" key="1">
    <source>
        <dbReference type="ARBA" id="ARBA00023002"/>
    </source>
</evidence>
<organism evidence="2 3">
    <name type="scientific">Nocardiopsis mangrovi</name>
    <dbReference type="NCBI Taxonomy" id="1179818"/>
    <lineage>
        <taxon>Bacteria</taxon>
        <taxon>Bacillati</taxon>
        <taxon>Actinomycetota</taxon>
        <taxon>Actinomycetes</taxon>
        <taxon>Streptosporangiales</taxon>
        <taxon>Nocardiopsidaceae</taxon>
        <taxon>Nocardiopsis</taxon>
    </lineage>
</organism>
<dbReference type="RefSeq" id="WP_378572386.1">
    <property type="nucleotide sequence ID" value="NZ_JBHSFQ010000005.1"/>
</dbReference>
<dbReference type="Proteomes" id="UP001595923">
    <property type="component" value="Unassembled WGS sequence"/>
</dbReference>
<name>A0ABV9DUC5_9ACTN</name>
<gene>
    <name evidence="2" type="ORF">ACFO4E_07865</name>
</gene>
<dbReference type="Pfam" id="PF13738">
    <property type="entry name" value="Pyr_redox_3"/>
    <property type="match status" value="1"/>
</dbReference>
<dbReference type="SUPFAM" id="SSF51905">
    <property type="entry name" value="FAD/NAD(P)-binding domain"/>
    <property type="match status" value="2"/>
</dbReference>
<dbReference type="PANTHER" id="PTHR43539">
    <property type="entry name" value="FLAVIN-BINDING MONOOXYGENASE-LIKE PROTEIN (AFU_ORTHOLOGUE AFUA_4G09220)"/>
    <property type="match status" value="1"/>
</dbReference>
<evidence type="ECO:0000313" key="2">
    <source>
        <dbReference type="EMBL" id="MFC4561771.1"/>
    </source>
</evidence>
<protein>
    <submittedName>
        <fullName evidence="2">NAD(P)-binding domain-containing protein</fullName>
    </submittedName>
</protein>
<evidence type="ECO:0000313" key="3">
    <source>
        <dbReference type="Proteomes" id="UP001595923"/>
    </source>
</evidence>
<keyword evidence="1" id="KW-0560">Oxidoreductase</keyword>
<sequence length="373" mass="39622">MSAPEVGGPVREVDVAVIGGGQAGLATAYFLGRRGFSPGDGFVVLDRASAPGGAWRHVWRSVRLISPSAYTRLPGLPWDRGSAGPPGGDEVSAYFAAYERHFALPVRRPVLVRRVRNDGPGVETTRATPLLVETDAGTWRARAVANATGTWDRPFIPAVPGRALFRGRQLHAAGYHAPEAFAGQRIVVVGGGHSAVQILAELSRVAETVWVTRRPPEFREGRPTEADLVAVTDQVAERVAAGLPLRSVVSYTGLVATPDVEEARERGVLRARPMFDRITPTGVAWDDGHEVPADVLLWATGFRPVLGHLAPLRLRGPLGGIRMADTRAAVDPRVHLVGYGPSASMISAHRAAAHAARDLAAAHPAPNGGGPRH</sequence>
<dbReference type="InterPro" id="IPR036188">
    <property type="entry name" value="FAD/NAD-bd_sf"/>
</dbReference>
<accession>A0ABV9DUC5</accession>
<comment type="caution">
    <text evidence="2">The sequence shown here is derived from an EMBL/GenBank/DDBJ whole genome shotgun (WGS) entry which is preliminary data.</text>
</comment>
<reference evidence="3" key="1">
    <citation type="journal article" date="2019" name="Int. J. Syst. Evol. Microbiol.">
        <title>The Global Catalogue of Microorganisms (GCM) 10K type strain sequencing project: providing services to taxonomists for standard genome sequencing and annotation.</title>
        <authorList>
            <consortium name="The Broad Institute Genomics Platform"/>
            <consortium name="The Broad Institute Genome Sequencing Center for Infectious Disease"/>
            <person name="Wu L."/>
            <person name="Ma J."/>
        </authorList>
    </citation>
    <scope>NUCLEOTIDE SEQUENCE [LARGE SCALE GENOMIC DNA]</scope>
    <source>
        <strain evidence="3">XZYJ18</strain>
    </source>
</reference>
<dbReference type="InterPro" id="IPR050982">
    <property type="entry name" value="Auxin_biosynth/cation_transpt"/>
</dbReference>
<keyword evidence="3" id="KW-1185">Reference proteome</keyword>